<reference evidence="1" key="1">
    <citation type="submission" date="2021-03" db="EMBL/GenBank/DDBJ databases">
        <title>Antimicrobial resistance genes in bacteria isolated from Japanese honey, and their potential for conferring macrolide and lincosamide resistance in the American foulbrood pathogen Paenibacillus larvae.</title>
        <authorList>
            <person name="Okamoto M."/>
            <person name="Kumagai M."/>
            <person name="Kanamori H."/>
            <person name="Takamatsu D."/>
        </authorList>
    </citation>
    <scope>NUCLEOTIDE SEQUENCE</scope>
    <source>
        <strain evidence="1">J40TS1</strain>
    </source>
</reference>
<dbReference type="Proteomes" id="UP000683139">
    <property type="component" value="Unassembled WGS sequence"/>
</dbReference>
<name>A0A919YTJ2_9BACL</name>
<dbReference type="InterPro" id="IPR027417">
    <property type="entry name" value="P-loop_NTPase"/>
</dbReference>
<evidence type="ECO:0000313" key="1">
    <source>
        <dbReference type="EMBL" id="GIP18104.1"/>
    </source>
</evidence>
<comment type="caution">
    <text evidence="1">The sequence shown here is derived from an EMBL/GenBank/DDBJ whole genome shotgun (WGS) entry which is preliminary data.</text>
</comment>
<dbReference type="RefSeq" id="WP_213518112.1">
    <property type="nucleotide sequence ID" value="NZ_BOSE01000007.1"/>
</dbReference>
<dbReference type="AlphaFoldDB" id="A0A919YTJ2"/>
<evidence type="ECO:0000313" key="2">
    <source>
        <dbReference type="Proteomes" id="UP000683139"/>
    </source>
</evidence>
<organism evidence="1 2">
    <name type="scientific">Paenibacillus montaniterrae</name>
    <dbReference type="NCBI Taxonomy" id="429341"/>
    <lineage>
        <taxon>Bacteria</taxon>
        <taxon>Bacillati</taxon>
        <taxon>Bacillota</taxon>
        <taxon>Bacilli</taxon>
        <taxon>Bacillales</taxon>
        <taxon>Paenibacillaceae</taxon>
        <taxon>Paenibacillus</taxon>
    </lineage>
</organism>
<keyword evidence="2" id="KW-1185">Reference proteome</keyword>
<dbReference type="PANTHER" id="PTHR37816">
    <property type="entry name" value="YALI0E33011P"/>
    <property type="match status" value="1"/>
</dbReference>
<gene>
    <name evidence="1" type="ORF">J40TS1_37460</name>
</gene>
<accession>A0A919YTJ2</accession>
<dbReference type="Gene3D" id="3.40.50.300">
    <property type="entry name" value="P-loop containing nucleotide triphosphate hydrolases"/>
    <property type="match status" value="1"/>
</dbReference>
<dbReference type="PANTHER" id="PTHR37816:SF3">
    <property type="entry name" value="MODULATES DNA TOPOLOGY"/>
    <property type="match status" value="1"/>
</dbReference>
<dbReference type="InterPro" id="IPR052922">
    <property type="entry name" value="Cytidylate_Kinase-2"/>
</dbReference>
<protein>
    <submittedName>
        <fullName evidence="1">Topology modulation protein</fullName>
    </submittedName>
</protein>
<dbReference type="SUPFAM" id="SSF52540">
    <property type="entry name" value="P-loop containing nucleoside triphosphate hydrolases"/>
    <property type="match status" value="1"/>
</dbReference>
<dbReference type="EMBL" id="BOSE01000007">
    <property type="protein sequence ID" value="GIP18104.1"/>
    <property type="molecule type" value="Genomic_DNA"/>
</dbReference>
<dbReference type="NCBIfam" id="NF005994">
    <property type="entry name" value="PRK08118.1"/>
    <property type="match status" value="1"/>
</dbReference>
<sequence>MKRIMIIGSGGAGKSTLAKQLGEALQLPVHHLDAYFWKPGWTPTPDEEWDSVQENLVLEEQWIIDGNYGRTLDIRMNRADVIILLDFPRWITVYRVIKRRIMYHGKTRPDLNEGCPESLDFEFLKWVWTFRKTKIPGILQKLANYNDKHIMILKSPREARKFINEAKALGKISTI</sequence>
<proteinExistence type="predicted"/>